<dbReference type="GO" id="GO:0046872">
    <property type="term" value="F:metal ion binding"/>
    <property type="evidence" value="ECO:0007669"/>
    <property type="project" value="UniProtKB-KW"/>
</dbReference>
<dbReference type="Proteomes" id="UP000219072">
    <property type="component" value="Unassembled WGS sequence"/>
</dbReference>
<evidence type="ECO:0000256" key="5">
    <source>
        <dbReference type="ARBA" id="ARBA00023014"/>
    </source>
</evidence>
<dbReference type="Gene3D" id="2.60.120.260">
    <property type="entry name" value="Galactose-binding domain-like"/>
    <property type="match status" value="1"/>
</dbReference>
<dbReference type="GO" id="GO:0016491">
    <property type="term" value="F:oxidoreductase activity"/>
    <property type="evidence" value="ECO:0007669"/>
    <property type="project" value="UniProtKB-KW"/>
</dbReference>
<dbReference type="RefSeq" id="WP_097229203.1">
    <property type="nucleotide sequence ID" value="NZ_OCNE01000001.1"/>
</dbReference>
<dbReference type="SUPFAM" id="SSF51905">
    <property type="entry name" value="FAD/NAD(P)-binding domain"/>
    <property type="match status" value="1"/>
</dbReference>
<evidence type="ECO:0000256" key="1">
    <source>
        <dbReference type="ARBA" id="ARBA00022485"/>
    </source>
</evidence>
<keyword evidence="2" id="KW-0479">Metal-binding</keyword>
<dbReference type="OrthoDB" id="177652at2"/>
<dbReference type="AlphaFoldDB" id="A0A286DJY4"/>
<gene>
    <name evidence="7" type="ORF">SAMN06297387_101464</name>
</gene>
<evidence type="ECO:0000313" key="7">
    <source>
        <dbReference type="EMBL" id="SOD59065.1"/>
    </source>
</evidence>
<dbReference type="PROSITE" id="PS50022">
    <property type="entry name" value="FA58C_3"/>
    <property type="match status" value="1"/>
</dbReference>
<dbReference type="GO" id="GO:0051539">
    <property type="term" value="F:4 iron, 4 sulfur cluster binding"/>
    <property type="evidence" value="ECO:0007669"/>
    <property type="project" value="UniProtKB-KW"/>
</dbReference>
<dbReference type="InterPro" id="IPR036188">
    <property type="entry name" value="FAD/NAD-bd_sf"/>
</dbReference>
<dbReference type="Gene3D" id="3.50.50.60">
    <property type="entry name" value="FAD/NAD(P)-binding domain"/>
    <property type="match status" value="1"/>
</dbReference>
<keyword evidence="5" id="KW-0411">Iron-sulfur</keyword>
<keyword evidence="4" id="KW-0408">Iron</keyword>
<dbReference type="EMBL" id="OCNE01000001">
    <property type="protein sequence ID" value="SOD59065.1"/>
    <property type="molecule type" value="Genomic_DNA"/>
</dbReference>
<dbReference type="PANTHER" id="PTHR43498:SF1">
    <property type="entry name" value="COB--COM HETERODISULFIDE REDUCTASE IRON-SULFUR SUBUNIT A"/>
    <property type="match status" value="1"/>
</dbReference>
<keyword evidence="1" id="KW-0004">4Fe-4S</keyword>
<evidence type="ECO:0000259" key="6">
    <source>
        <dbReference type="PROSITE" id="PS50022"/>
    </source>
</evidence>
<keyword evidence="8" id="KW-1185">Reference proteome</keyword>
<feature type="domain" description="F5/8 type C" evidence="6">
    <location>
        <begin position="614"/>
        <end position="782"/>
    </location>
</feature>
<organism evidence="7 8">
    <name type="scientific">Streptomyces zhaozhouensis</name>
    <dbReference type="NCBI Taxonomy" id="1300267"/>
    <lineage>
        <taxon>Bacteria</taxon>
        <taxon>Bacillati</taxon>
        <taxon>Actinomycetota</taxon>
        <taxon>Actinomycetes</taxon>
        <taxon>Kitasatosporales</taxon>
        <taxon>Streptomycetaceae</taxon>
        <taxon>Streptomyces</taxon>
    </lineage>
</organism>
<accession>A0A286DJY4</accession>
<keyword evidence="3" id="KW-0560">Oxidoreductase</keyword>
<dbReference type="SUPFAM" id="SSF49785">
    <property type="entry name" value="Galactose-binding domain-like"/>
    <property type="match status" value="1"/>
</dbReference>
<dbReference type="InterPro" id="IPR008979">
    <property type="entry name" value="Galactose-bd-like_sf"/>
</dbReference>
<evidence type="ECO:0000256" key="2">
    <source>
        <dbReference type="ARBA" id="ARBA00022723"/>
    </source>
</evidence>
<dbReference type="PANTHER" id="PTHR43498">
    <property type="entry name" value="FERREDOXIN:COB-COM HETERODISULFIDE REDUCTASE SUBUNIT A"/>
    <property type="match status" value="1"/>
</dbReference>
<evidence type="ECO:0000256" key="3">
    <source>
        <dbReference type="ARBA" id="ARBA00023002"/>
    </source>
</evidence>
<proteinExistence type="predicted"/>
<dbReference type="Pfam" id="PF12831">
    <property type="entry name" value="FAD_oxidored"/>
    <property type="match status" value="1"/>
</dbReference>
<reference evidence="7 8" key="1">
    <citation type="submission" date="2017-09" db="EMBL/GenBank/DDBJ databases">
        <authorList>
            <person name="Ehlers B."/>
            <person name="Leendertz F.H."/>
        </authorList>
    </citation>
    <scope>NUCLEOTIDE SEQUENCE [LARGE SCALE GENOMIC DNA]</scope>
    <source>
        <strain evidence="7 8">CGMCC 4.7095</strain>
    </source>
</reference>
<dbReference type="InterPro" id="IPR000421">
    <property type="entry name" value="FA58C"/>
</dbReference>
<name>A0A286DJY4_9ACTN</name>
<protein>
    <submittedName>
        <fullName evidence="7">FAD dependent oxidoreductase</fullName>
    </submittedName>
</protein>
<dbReference type="InterPro" id="IPR039650">
    <property type="entry name" value="HdrA-like"/>
</dbReference>
<evidence type="ECO:0000256" key="4">
    <source>
        <dbReference type="ARBA" id="ARBA00023004"/>
    </source>
</evidence>
<sequence>MHHLTENHDVVVCGGGLAGLSAAVAAARHGSRTCLVQDRPVLGGNSSSEIRVVPRGAAIYHAYARETGVVSELLAAERAANHEEIFENGWTNGVWDLVQYDLVMNTPGLTLHLNTSVTGVDVAGGRITSVTARTAHAETELTLTGDVFVDCTGDGVVADLAGCEWRMGTEGADEFDEPHAPPAANDNVMGSSIHFKTRDVGYPVAFEPPSWAVEYDDASFFYRGGRRPSTLRGGFWWIEIGVPWHTIRDNERIRHELTRHALGVWDWIKNKDPKLRERAATYALDWIGQLPGKRESRRIMGQHLMTEHDLRRAEPFEDEIAYGGWNIDLHTPGGLLAPTSEPTAAEGHDPSASAAVAAYVGPFGIPLRSLTAKDVDNLLMAGRNVSATHVALGSVRVQNTTALMGQAAGTAAAVAVRRGLTAARVPAEAVDEVQQTLLRDGCFLPNVLNTDADDLARRARAVQASSEAVLHGAGPHDPWRAEGWDRRRKFGPDDPADELTARRGQWIGAEVADGRFTLREIEVCLSNDGDEEREVAVSLLPVDHIWDYRVDREPLATTTLRVPPGRHHWLPWRPELGGAAAAEALPGTGHRYLRLDLAATPGVRWHTASRVEPGHVSAFQMASGQLRRFRDGVTAAFRVSPPQRCYGPGNVLSGETRPHRSVNLWRSDPAVPLPQWVAAEWDEPVALRTVQLTFAGHLIRDYEVYGPFYRDPQCARDYTVEVTEAAPGEPAEWRPVVTVTGNHQPRRRHELPEPVRARRVRVVVQATNGDPSAALYELRCYG</sequence>
<evidence type="ECO:0000313" key="8">
    <source>
        <dbReference type="Proteomes" id="UP000219072"/>
    </source>
</evidence>